<keyword evidence="3" id="KW-0378">Hydrolase</keyword>
<dbReference type="PANTHER" id="PTHR43319">
    <property type="entry name" value="BETA-LACTAMASE-RELATED"/>
    <property type="match status" value="1"/>
</dbReference>
<sequence>MSDPVVGGTVAKGFEAVHEEFAAVLAEERLGHAAQLAAYVDGQQVVDLWGGPEMTGDALTGVYSSTKGAAYLVVALLVQDGTLDLDERVARYWPEFAAGGKEAVTLRELLTHRVGLVGVEEGLSTEELSDDRLIAERLAGRRPYWRPGTAFGYHALVVGALAGEVVRRVTGRSLQEYYEAHIRAPYGIDLYLGLPEELEHRVRSTLPMDPTPEQKRTLRETEGGPDSLDAIAFNRTRPDAVPLDELPNHRAVRAGGPASVGGTGSARGLAQLYAAAVSGLDGRPALLAPETVAVFSQAHSVGYGMVGREHHAFAVGFEALGDCYRFLGARAFGHSGAAGSQAFADPARGLAFGYTRRRFGYPGGAGPDAERLAGAVHACVVSG</sequence>
<protein>
    <submittedName>
        <fullName evidence="3">Serine hydrolase domain-containing protein</fullName>
    </submittedName>
</protein>
<feature type="region of interest" description="Disordered" evidence="1">
    <location>
        <begin position="206"/>
        <end position="228"/>
    </location>
</feature>
<keyword evidence="4" id="KW-1185">Reference proteome</keyword>
<dbReference type="Pfam" id="PF00144">
    <property type="entry name" value="Beta-lactamase"/>
    <property type="match status" value="1"/>
</dbReference>
<feature type="domain" description="Beta-lactamase-related" evidence="2">
    <location>
        <begin position="32"/>
        <end position="372"/>
    </location>
</feature>
<proteinExistence type="predicted"/>
<dbReference type="GO" id="GO:0016787">
    <property type="term" value="F:hydrolase activity"/>
    <property type="evidence" value="ECO:0007669"/>
    <property type="project" value="UniProtKB-KW"/>
</dbReference>
<dbReference type="InterPro" id="IPR012338">
    <property type="entry name" value="Beta-lactam/transpept-like"/>
</dbReference>
<evidence type="ECO:0000313" key="3">
    <source>
        <dbReference type="EMBL" id="MFC5722487.1"/>
    </source>
</evidence>
<name>A0ABW0Z204_9ACTN</name>
<dbReference type="Gene3D" id="3.40.710.10">
    <property type="entry name" value="DD-peptidase/beta-lactamase superfamily"/>
    <property type="match status" value="1"/>
</dbReference>
<dbReference type="RefSeq" id="WP_390317990.1">
    <property type="nucleotide sequence ID" value="NZ_JBHSPB010000012.1"/>
</dbReference>
<dbReference type="InterPro" id="IPR052907">
    <property type="entry name" value="Beta-lactamase/esterase"/>
</dbReference>
<evidence type="ECO:0000313" key="4">
    <source>
        <dbReference type="Proteomes" id="UP001596083"/>
    </source>
</evidence>
<organism evidence="3 4">
    <name type="scientific">Streptomyces gamaensis</name>
    <dbReference type="NCBI Taxonomy" id="1763542"/>
    <lineage>
        <taxon>Bacteria</taxon>
        <taxon>Bacillati</taxon>
        <taxon>Actinomycetota</taxon>
        <taxon>Actinomycetes</taxon>
        <taxon>Kitasatosporales</taxon>
        <taxon>Streptomycetaceae</taxon>
        <taxon>Streptomyces</taxon>
    </lineage>
</organism>
<dbReference type="InterPro" id="IPR001466">
    <property type="entry name" value="Beta-lactam-related"/>
</dbReference>
<dbReference type="EMBL" id="JBHSPB010000012">
    <property type="protein sequence ID" value="MFC5722487.1"/>
    <property type="molecule type" value="Genomic_DNA"/>
</dbReference>
<evidence type="ECO:0000256" key="1">
    <source>
        <dbReference type="SAM" id="MobiDB-lite"/>
    </source>
</evidence>
<gene>
    <name evidence="3" type="ORF">ACFP1Z_20165</name>
</gene>
<reference evidence="4" key="1">
    <citation type="journal article" date="2019" name="Int. J. Syst. Evol. Microbiol.">
        <title>The Global Catalogue of Microorganisms (GCM) 10K type strain sequencing project: providing services to taxonomists for standard genome sequencing and annotation.</title>
        <authorList>
            <consortium name="The Broad Institute Genomics Platform"/>
            <consortium name="The Broad Institute Genome Sequencing Center for Infectious Disease"/>
            <person name="Wu L."/>
            <person name="Ma J."/>
        </authorList>
    </citation>
    <scope>NUCLEOTIDE SEQUENCE [LARGE SCALE GENOMIC DNA]</scope>
    <source>
        <strain evidence="4">CGMCC 4.7304</strain>
    </source>
</reference>
<comment type="caution">
    <text evidence="3">The sequence shown here is derived from an EMBL/GenBank/DDBJ whole genome shotgun (WGS) entry which is preliminary data.</text>
</comment>
<dbReference type="SUPFAM" id="SSF56601">
    <property type="entry name" value="beta-lactamase/transpeptidase-like"/>
    <property type="match status" value="1"/>
</dbReference>
<dbReference type="Proteomes" id="UP001596083">
    <property type="component" value="Unassembled WGS sequence"/>
</dbReference>
<feature type="compositionally biased region" description="Basic and acidic residues" evidence="1">
    <location>
        <begin position="212"/>
        <end position="222"/>
    </location>
</feature>
<evidence type="ECO:0000259" key="2">
    <source>
        <dbReference type="Pfam" id="PF00144"/>
    </source>
</evidence>
<dbReference type="PANTHER" id="PTHR43319:SF3">
    <property type="entry name" value="BETA-LACTAMASE-RELATED DOMAIN-CONTAINING PROTEIN"/>
    <property type="match status" value="1"/>
</dbReference>
<accession>A0ABW0Z204</accession>